<evidence type="ECO:0000256" key="1">
    <source>
        <dbReference type="SAM" id="Phobius"/>
    </source>
</evidence>
<keyword evidence="1" id="KW-0812">Transmembrane</keyword>
<dbReference type="AlphaFoldDB" id="A0A3B0U379"/>
<keyword evidence="1" id="KW-1133">Transmembrane helix</keyword>
<feature type="transmembrane region" description="Helical" evidence="1">
    <location>
        <begin position="64"/>
        <end position="85"/>
    </location>
</feature>
<organism evidence="2">
    <name type="scientific">hydrothermal vent metagenome</name>
    <dbReference type="NCBI Taxonomy" id="652676"/>
    <lineage>
        <taxon>unclassified sequences</taxon>
        <taxon>metagenomes</taxon>
        <taxon>ecological metagenomes</taxon>
    </lineage>
</organism>
<gene>
    <name evidence="2" type="ORF">MNBD_BACTEROID01-2881</name>
</gene>
<dbReference type="EMBL" id="UOEP01000225">
    <property type="protein sequence ID" value="VAW24778.1"/>
    <property type="molecule type" value="Genomic_DNA"/>
</dbReference>
<sequence length="118" mass="13699">MPLLAVGYMLDAQRLNRRRKIIIWLHTSFDISIGIWLVLEIYVFPEIKNDYNKKGIFTNRFLNSWYAMWAFHHVPVVLASFHDLFVHAVDAKSLKGMPLLTLQHIEAELLRGGGYEAS</sequence>
<keyword evidence="1" id="KW-0472">Membrane</keyword>
<name>A0A3B0U379_9ZZZZ</name>
<evidence type="ECO:0000313" key="2">
    <source>
        <dbReference type="EMBL" id="VAW24778.1"/>
    </source>
</evidence>
<proteinExistence type="predicted"/>
<reference evidence="2" key="1">
    <citation type="submission" date="2018-06" db="EMBL/GenBank/DDBJ databases">
        <authorList>
            <person name="Zhirakovskaya E."/>
        </authorList>
    </citation>
    <scope>NUCLEOTIDE SEQUENCE</scope>
</reference>
<feature type="transmembrane region" description="Helical" evidence="1">
    <location>
        <begin position="21"/>
        <end position="44"/>
    </location>
</feature>
<protein>
    <submittedName>
        <fullName evidence="2">Uncharacterized protein</fullName>
    </submittedName>
</protein>
<accession>A0A3B0U379</accession>